<evidence type="ECO:0000256" key="3">
    <source>
        <dbReference type="ARBA" id="ARBA00022475"/>
    </source>
</evidence>
<evidence type="ECO:0000256" key="8">
    <source>
        <dbReference type="ARBA" id="ARBA00023065"/>
    </source>
</evidence>
<keyword evidence="5" id="KW-0547">Nucleotide-binding</keyword>
<dbReference type="GO" id="GO:0043190">
    <property type="term" value="C:ATP-binding cassette (ABC) transporter complex"/>
    <property type="evidence" value="ECO:0007669"/>
    <property type="project" value="InterPro"/>
</dbReference>
<keyword evidence="12" id="KW-0378">Hydrolase</keyword>
<dbReference type="InterPro" id="IPR050093">
    <property type="entry name" value="ABC_SmlMolc_Importer"/>
</dbReference>
<dbReference type="GO" id="GO:0015697">
    <property type="term" value="P:quaternary ammonium group transport"/>
    <property type="evidence" value="ECO:0007669"/>
    <property type="project" value="UniProtKB-ARBA"/>
</dbReference>
<evidence type="ECO:0000256" key="5">
    <source>
        <dbReference type="ARBA" id="ARBA00022741"/>
    </source>
</evidence>
<evidence type="ECO:0000259" key="11">
    <source>
        <dbReference type="PROSITE" id="PS50893"/>
    </source>
</evidence>
<dbReference type="SUPFAM" id="SSF50331">
    <property type="entry name" value="MOP-like"/>
    <property type="match status" value="1"/>
</dbReference>
<dbReference type="FunFam" id="3.40.50.300:FF:000425">
    <property type="entry name" value="Probable ABC transporter, ATP-binding subunit"/>
    <property type="match status" value="1"/>
</dbReference>
<accession>A0A0S3PWN3</accession>
<dbReference type="InterPro" id="IPR027417">
    <property type="entry name" value="P-loop_NTPase"/>
</dbReference>
<keyword evidence="2" id="KW-0813">Transport</keyword>
<proteinExistence type="inferred from homology"/>
<dbReference type="AlphaFoldDB" id="A0A0S3PWN3"/>
<evidence type="ECO:0000313" key="12">
    <source>
        <dbReference type="EMBL" id="BAT60349.1"/>
    </source>
</evidence>
<dbReference type="PROSITE" id="PS00211">
    <property type="entry name" value="ABC_TRANSPORTER_1"/>
    <property type="match status" value="1"/>
</dbReference>
<dbReference type="InterPro" id="IPR015853">
    <property type="entry name" value="ABC_transpr_FbpC"/>
</dbReference>
<dbReference type="EMBL" id="AP014946">
    <property type="protein sequence ID" value="BAT60349.1"/>
    <property type="molecule type" value="Genomic_DNA"/>
</dbReference>
<evidence type="ECO:0000256" key="6">
    <source>
        <dbReference type="ARBA" id="ARBA00022840"/>
    </source>
</evidence>
<dbReference type="GO" id="GO:0015408">
    <property type="term" value="F:ABC-type ferric iron transporter activity"/>
    <property type="evidence" value="ECO:0007669"/>
    <property type="project" value="InterPro"/>
</dbReference>
<dbReference type="PROSITE" id="PS50893">
    <property type="entry name" value="ABC_TRANSPORTER_2"/>
    <property type="match status" value="1"/>
</dbReference>
<dbReference type="Pfam" id="PF00005">
    <property type="entry name" value="ABC_tran"/>
    <property type="match status" value="1"/>
</dbReference>
<name>A0A0S3PWN3_9BRAD</name>
<keyword evidence="6 12" id="KW-0067">ATP-binding</keyword>
<evidence type="ECO:0000256" key="9">
    <source>
        <dbReference type="ARBA" id="ARBA00023136"/>
    </source>
</evidence>
<evidence type="ECO:0000256" key="7">
    <source>
        <dbReference type="ARBA" id="ARBA00023004"/>
    </source>
</evidence>
<dbReference type="SMART" id="SM00382">
    <property type="entry name" value="AAA"/>
    <property type="match status" value="1"/>
</dbReference>
<dbReference type="GO" id="GO:0016887">
    <property type="term" value="F:ATP hydrolysis activity"/>
    <property type="evidence" value="ECO:0007669"/>
    <property type="project" value="InterPro"/>
</dbReference>
<comment type="similarity">
    <text evidence="1">Belongs to the ABC transporter superfamily.</text>
</comment>
<keyword evidence="9" id="KW-0472">Membrane</keyword>
<evidence type="ECO:0000313" key="13">
    <source>
        <dbReference type="Proteomes" id="UP000236884"/>
    </source>
</evidence>
<dbReference type="SUPFAM" id="SSF52540">
    <property type="entry name" value="P-loop containing nucleoside triphosphate hydrolases"/>
    <property type="match status" value="1"/>
</dbReference>
<sequence length="371" mass="40225">MSAAPERRGFIDRLVSRPRTPASIPARLVYEGVSHRYGDVEAVRGIDLDIAPGEVICLLGPSGCGKTTLLRLAAGVETPLSGRILINGQDVSTGRNAVPPEKRGVGLMFQDFALFPHLTNLANVMFGLRDMSRADAEREARLALERVGVARYADGYPHMLSGGEQQRVALARAVAPRPNVLLMDEPFSGLDKRLRDEVREETLNVMRESRVTCIVVTHDPEEALRIGDRIVLMRAGRIVQADTPERIYSKPRDLAAARYFTDLNEFYGEVQGGKVETPVGSFKAPGLSEGTQAVVAVRPDAISVGFPSSGIGGRLRSIRFLGEVDLLEIVVQGSERPIKARLRGARGMAVNTPVAVTIDPAEVLVFPADEA</sequence>
<dbReference type="CDD" id="cd03259">
    <property type="entry name" value="ABC_Carb_Solutes_like"/>
    <property type="match status" value="1"/>
</dbReference>
<dbReference type="EC" id="3.6.3.30" evidence="12"/>
<reference evidence="12 13" key="1">
    <citation type="submission" date="2015-08" db="EMBL/GenBank/DDBJ databases">
        <title>Investigation of the bacterial diversity of lava forest soil.</title>
        <authorList>
            <person name="Lee J.S."/>
        </authorList>
    </citation>
    <scope>NUCLEOTIDE SEQUENCE [LARGE SCALE GENOMIC DNA]</scope>
    <source>
        <strain evidence="12 13">GJW-30</strain>
    </source>
</reference>
<dbReference type="Proteomes" id="UP000236884">
    <property type="component" value="Chromosome"/>
</dbReference>
<dbReference type="Gene3D" id="3.40.50.300">
    <property type="entry name" value="P-loop containing nucleotide triphosphate hydrolases"/>
    <property type="match status" value="1"/>
</dbReference>
<dbReference type="PANTHER" id="PTHR42781">
    <property type="entry name" value="SPERMIDINE/PUTRESCINE IMPORT ATP-BINDING PROTEIN POTA"/>
    <property type="match status" value="1"/>
</dbReference>
<keyword evidence="7" id="KW-0408">Iron</keyword>
<gene>
    <name evidence="12" type="primary">fbpC2</name>
    <name evidence="12" type="ORF">GJW-30_1_02885</name>
</gene>
<feature type="domain" description="ABC transporter" evidence="11">
    <location>
        <begin position="28"/>
        <end position="260"/>
    </location>
</feature>
<dbReference type="KEGG" id="vgo:GJW-30_1_02885"/>
<dbReference type="InterPro" id="IPR008995">
    <property type="entry name" value="Mo/tungstate-bd_C_term_dom"/>
</dbReference>
<keyword evidence="8" id="KW-0406">Ion transport</keyword>
<evidence type="ECO:0000256" key="2">
    <source>
        <dbReference type="ARBA" id="ARBA00022448"/>
    </source>
</evidence>
<organism evidence="12 13">
    <name type="scientific">Variibacter gotjawalensis</name>
    <dbReference type="NCBI Taxonomy" id="1333996"/>
    <lineage>
        <taxon>Bacteria</taxon>
        <taxon>Pseudomonadati</taxon>
        <taxon>Pseudomonadota</taxon>
        <taxon>Alphaproteobacteria</taxon>
        <taxon>Hyphomicrobiales</taxon>
        <taxon>Nitrobacteraceae</taxon>
        <taxon>Variibacter</taxon>
    </lineage>
</organism>
<dbReference type="PANTHER" id="PTHR42781:SF4">
    <property type="entry name" value="SPERMIDINE_PUTRESCINE IMPORT ATP-BINDING PROTEIN POTA"/>
    <property type="match status" value="1"/>
</dbReference>
<dbReference type="InterPro" id="IPR003593">
    <property type="entry name" value="AAA+_ATPase"/>
</dbReference>
<comment type="function">
    <text evidence="10">Involved in beta-(1--&gt;2)glucan export. Transmembrane domains (TMD) form a pore in the inner membrane and the ATP-binding domain (NBD) is responsible for energy generation.</text>
</comment>
<dbReference type="InterPro" id="IPR003439">
    <property type="entry name" value="ABC_transporter-like_ATP-bd"/>
</dbReference>
<keyword evidence="13" id="KW-1185">Reference proteome</keyword>
<protein>
    <submittedName>
        <fullName evidence="12">Fe(3+) ions import ATP-binding protein FbpC 2</fullName>
        <ecNumber evidence="12">3.6.3.30</ecNumber>
    </submittedName>
</protein>
<dbReference type="InterPro" id="IPR017871">
    <property type="entry name" value="ABC_transporter-like_CS"/>
</dbReference>
<evidence type="ECO:0000256" key="4">
    <source>
        <dbReference type="ARBA" id="ARBA00022496"/>
    </source>
</evidence>
<keyword evidence="4" id="KW-0410">Iron transport</keyword>
<dbReference type="RefSeq" id="WP_197703734.1">
    <property type="nucleotide sequence ID" value="NZ_AP014946.1"/>
</dbReference>
<evidence type="ECO:0000256" key="10">
    <source>
        <dbReference type="ARBA" id="ARBA00024722"/>
    </source>
</evidence>
<evidence type="ECO:0000256" key="1">
    <source>
        <dbReference type="ARBA" id="ARBA00005417"/>
    </source>
</evidence>
<dbReference type="GO" id="GO:0005524">
    <property type="term" value="F:ATP binding"/>
    <property type="evidence" value="ECO:0007669"/>
    <property type="project" value="UniProtKB-KW"/>
</dbReference>
<keyword evidence="3" id="KW-1003">Cell membrane</keyword>